<accession>A0ABR2K0Z0</accession>
<proteinExistence type="predicted"/>
<protein>
    <recommendedName>
        <fullName evidence="4">Vta1 C-terminal domain-containing protein</fullName>
    </recommendedName>
</protein>
<evidence type="ECO:0008006" key="4">
    <source>
        <dbReference type="Google" id="ProtNLM"/>
    </source>
</evidence>
<dbReference type="Proteomes" id="UP001470230">
    <property type="component" value="Unassembled WGS sequence"/>
</dbReference>
<name>A0ABR2K0Z0_9EUKA</name>
<evidence type="ECO:0000256" key="1">
    <source>
        <dbReference type="SAM" id="MobiDB-lite"/>
    </source>
</evidence>
<sequence>MFCGINTAPLSVVKSVQSLLSAAEMLASTLPNISGSFINYAFLLCDDYFSKNQSTPESIESFNKLKSVLTKCKISNVKELEQFGDSILAAAEDSSLPNEMYRLAYLSYAATSIHGPASQRVNQKIKRMESKIFAQPNPQNQNIQYQQSNSQNAPIQNYPVNNNGIPQTAHPSMVTIPSYPKIDGPEFNNIPNPPQTFGYSQKPPPSNVQYPQISSQENHSQTKKTDDNNKCKQLIEIARLAFKNGSLNVAYAAMSAAIKELDKK</sequence>
<reference evidence="2 3" key="1">
    <citation type="submission" date="2024-04" db="EMBL/GenBank/DDBJ databases">
        <title>Tritrichomonas musculus Genome.</title>
        <authorList>
            <person name="Alves-Ferreira E."/>
            <person name="Grigg M."/>
            <person name="Lorenzi H."/>
            <person name="Galac M."/>
        </authorList>
    </citation>
    <scope>NUCLEOTIDE SEQUENCE [LARGE SCALE GENOMIC DNA]</scope>
    <source>
        <strain evidence="2 3">EAF2021</strain>
    </source>
</reference>
<keyword evidence="3" id="KW-1185">Reference proteome</keyword>
<feature type="region of interest" description="Disordered" evidence="1">
    <location>
        <begin position="185"/>
        <end position="228"/>
    </location>
</feature>
<dbReference type="EMBL" id="JAPFFF010000008">
    <property type="protein sequence ID" value="KAK8884770.1"/>
    <property type="molecule type" value="Genomic_DNA"/>
</dbReference>
<organism evidence="2 3">
    <name type="scientific">Tritrichomonas musculus</name>
    <dbReference type="NCBI Taxonomy" id="1915356"/>
    <lineage>
        <taxon>Eukaryota</taxon>
        <taxon>Metamonada</taxon>
        <taxon>Parabasalia</taxon>
        <taxon>Tritrichomonadida</taxon>
        <taxon>Tritrichomonadidae</taxon>
        <taxon>Tritrichomonas</taxon>
    </lineage>
</organism>
<comment type="caution">
    <text evidence="2">The sequence shown here is derived from an EMBL/GenBank/DDBJ whole genome shotgun (WGS) entry which is preliminary data.</text>
</comment>
<evidence type="ECO:0000313" key="2">
    <source>
        <dbReference type="EMBL" id="KAK8884770.1"/>
    </source>
</evidence>
<gene>
    <name evidence="2" type="ORF">M9Y10_043890</name>
</gene>
<feature type="compositionally biased region" description="Polar residues" evidence="1">
    <location>
        <begin position="207"/>
        <end position="219"/>
    </location>
</feature>
<evidence type="ECO:0000313" key="3">
    <source>
        <dbReference type="Proteomes" id="UP001470230"/>
    </source>
</evidence>